<dbReference type="Pfam" id="PF00672">
    <property type="entry name" value="HAMP"/>
    <property type="match status" value="1"/>
</dbReference>
<dbReference type="InterPro" id="IPR005467">
    <property type="entry name" value="His_kinase_dom"/>
</dbReference>
<keyword evidence="6 11" id="KW-0812">Transmembrane</keyword>
<feature type="domain" description="Histidine kinase" evidence="13">
    <location>
        <begin position="246"/>
        <end position="501"/>
    </location>
</feature>
<sequence>MRRRLYLTYLPLLAAALVALAVPLATGFAARDSQEMYIDRAGDTARFASLAETALRTGRTSALHYELEQYDAVFGIPAAVVDRDGTVVISSRSDLDLRSGHVRERVREALSGEAARTTPTVWPWQRGPMVVVEPVGSGGEVIGVAVTVSPTGRLRQALLDAWTRLLAGLLLVVLVGVVVVALVARWVLRPVAELDLAAHALSEGRFDERVASGAGPSELRRLAESFNAMAVQVAVLLERQRSFVSYASHQMRTPLAALRLWLENLEPAVGPDGRTDHAMALEEVDRMAHLYDALLAYASAEASAVKAVDVDLAALARARADGWRDVAARRGVELTGPDGGTLSARAALDGGTLSARAALDGGTLSARAAPDGGSLSARAALDGGSLLARAAPDALDQALDAIIDNAVKFSGAGGRVRIDVQNVPPDLAAIVVTDSGPGMTEPEAAVALQPFWRRPADQNVEGSGLGLTIAHALITASGGRLELSPAEPSGLRVRIVLPTAAREAER</sequence>
<dbReference type="InterPro" id="IPR036890">
    <property type="entry name" value="HATPase_C_sf"/>
</dbReference>
<dbReference type="PANTHER" id="PTHR45436">
    <property type="entry name" value="SENSOR HISTIDINE KINASE YKOH"/>
    <property type="match status" value="1"/>
</dbReference>
<feature type="signal peptide" evidence="12">
    <location>
        <begin position="1"/>
        <end position="21"/>
    </location>
</feature>
<feature type="chain" id="PRO_5046518216" description="histidine kinase" evidence="12">
    <location>
        <begin position="22"/>
        <end position="506"/>
    </location>
</feature>
<evidence type="ECO:0000256" key="5">
    <source>
        <dbReference type="ARBA" id="ARBA00022679"/>
    </source>
</evidence>
<organism evidence="15 16">
    <name type="scientific">Actinomadura gamaensis</name>
    <dbReference type="NCBI Taxonomy" id="1763541"/>
    <lineage>
        <taxon>Bacteria</taxon>
        <taxon>Bacillati</taxon>
        <taxon>Actinomycetota</taxon>
        <taxon>Actinomycetes</taxon>
        <taxon>Streptosporangiales</taxon>
        <taxon>Thermomonosporaceae</taxon>
        <taxon>Actinomadura</taxon>
    </lineage>
</organism>
<evidence type="ECO:0000313" key="15">
    <source>
        <dbReference type="EMBL" id="MFC4911933.1"/>
    </source>
</evidence>
<dbReference type="SMART" id="SM00387">
    <property type="entry name" value="HATPase_c"/>
    <property type="match status" value="1"/>
</dbReference>
<dbReference type="Gene3D" id="6.10.340.10">
    <property type="match status" value="1"/>
</dbReference>
<evidence type="ECO:0000256" key="6">
    <source>
        <dbReference type="ARBA" id="ARBA00022692"/>
    </source>
</evidence>
<evidence type="ECO:0000256" key="8">
    <source>
        <dbReference type="ARBA" id="ARBA00022989"/>
    </source>
</evidence>
<keyword evidence="5" id="KW-0808">Transferase</keyword>
<dbReference type="InterPro" id="IPR003661">
    <property type="entry name" value="HisK_dim/P_dom"/>
</dbReference>
<dbReference type="SMART" id="SM00388">
    <property type="entry name" value="HisKA"/>
    <property type="match status" value="1"/>
</dbReference>
<dbReference type="Gene3D" id="3.30.565.10">
    <property type="entry name" value="Histidine kinase-like ATPase, C-terminal domain"/>
    <property type="match status" value="1"/>
</dbReference>
<evidence type="ECO:0000256" key="9">
    <source>
        <dbReference type="ARBA" id="ARBA00023012"/>
    </source>
</evidence>
<dbReference type="InterPro" id="IPR036097">
    <property type="entry name" value="HisK_dim/P_sf"/>
</dbReference>
<evidence type="ECO:0000256" key="12">
    <source>
        <dbReference type="SAM" id="SignalP"/>
    </source>
</evidence>
<comment type="catalytic activity">
    <reaction evidence="1">
        <text>ATP + protein L-histidine = ADP + protein N-phospho-L-histidine.</text>
        <dbReference type="EC" id="2.7.13.3"/>
    </reaction>
</comment>
<dbReference type="SUPFAM" id="SSF47384">
    <property type="entry name" value="Homodimeric domain of signal transducing histidine kinase"/>
    <property type="match status" value="1"/>
</dbReference>
<evidence type="ECO:0000256" key="10">
    <source>
        <dbReference type="ARBA" id="ARBA00023136"/>
    </source>
</evidence>
<dbReference type="CDD" id="cd06225">
    <property type="entry name" value="HAMP"/>
    <property type="match status" value="1"/>
</dbReference>
<dbReference type="CDD" id="cd00082">
    <property type="entry name" value="HisKA"/>
    <property type="match status" value="1"/>
</dbReference>
<dbReference type="Pfam" id="PF02518">
    <property type="entry name" value="HATPase_c"/>
    <property type="match status" value="1"/>
</dbReference>
<dbReference type="Proteomes" id="UP001595872">
    <property type="component" value="Unassembled WGS sequence"/>
</dbReference>
<keyword evidence="4" id="KW-0597">Phosphoprotein</keyword>
<evidence type="ECO:0000256" key="2">
    <source>
        <dbReference type="ARBA" id="ARBA00004236"/>
    </source>
</evidence>
<dbReference type="InterPro" id="IPR003660">
    <property type="entry name" value="HAMP_dom"/>
</dbReference>
<keyword evidence="10 11" id="KW-0472">Membrane</keyword>
<dbReference type="RefSeq" id="WP_378261332.1">
    <property type="nucleotide sequence ID" value="NZ_JBHSIT010000010.1"/>
</dbReference>
<dbReference type="PANTHER" id="PTHR45436:SF5">
    <property type="entry name" value="SENSOR HISTIDINE KINASE TRCS"/>
    <property type="match status" value="1"/>
</dbReference>
<evidence type="ECO:0000256" key="11">
    <source>
        <dbReference type="SAM" id="Phobius"/>
    </source>
</evidence>
<keyword evidence="9" id="KW-0902">Two-component regulatory system</keyword>
<protein>
    <recommendedName>
        <fullName evidence="3">histidine kinase</fullName>
        <ecNumber evidence="3">2.7.13.3</ecNumber>
    </recommendedName>
</protein>
<evidence type="ECO:0000259" key="14">
    <source>
        <dbReference type="PROSITE" id="PS50885"/>
    </source>
</evidence>
<dbReference type="Pfam" id="PF00512">
    <property type="entry name" value="HisKA"/>
    <property type="match status" value="1"/>
</dbReference>
<keyword evidence="8 11" id="KW-1133">Transmembrane helix</keyword>
<evidence type="ECO:0000256" key="4">
    <source>
        <dbReference type="ARBA" id="ARBA00022553"/>
    </source>
</evidence>
<gene>
    <name evidence="15" type="ORF">ACFPCY_31820</name>
</gene>
<dbReference type="PRINTS" id="PR00344">
    <property type="entry name" value="BCTRLSENSOR"/>
</dbReference>
<evidence type="ECO:0000256" key="3">
    <source>
        <dbReference type="ARBA" id="ARBA00012438"/>
    </source>
</evidence>
<dbReference type="InterPro" id="IPR003594">
    <property type="entry name" value="HATPase_dom"/>
</dbReference>
<dbReference type="Gene3D" id="1.10.287.130">
    <property type="match status" value="1"/>
</dbReference>
<feature type="domain" description="HAMP" evidence="14">
    <location>
        <begin position="185"/>
        <end position="238"/>
    </location>
</feature>
<dbReference type="InterPro" id="IPR050428">
    <property type="entry name" value="TCS_sensor_his_kinase"/>
</dbReference>
<dbReference type="PROSITE" id="PS50109">
    <property type="entry name" value="HIS_KIN"/>
    <property type="match status" value="1"/>
</dbReference>
<dbReference type="SUPFAM" id="SSF158472">
    <property type="entry name" value="HAMP domain-like"/>
    <property type="match status" value="1"/>
</dbReference>
<evidence type="ECO:0000256" key="7">
    <source>
        <dbReference type="ARBA" id="ARBA00022777"/>
    </source>
</evidence>
<feature type="transmembrane region" description="Helical" evidence="11">
    <location>
        <begin position="165"/>
        <end position="188"/>
    </location>
</feature>
<name>A0ABV9U8S6_9ACTN</name>
<dbReference type="SUPFAM" id="SSF55874">
    <property type="entry name" value="ATPase domain of HSP90 chaperone/DNA topoisomerase II/histidine kinase"/>
    <property type="match status" value="1"/>
</dbReference>
<comment type="subcellular location">
    <subcellularLocation>
        <location evidence="2">Cell membrane</location>
    </subcellularLocation>
</comment>
<reference evidence="16" key="1">
    <citation type="journal article" date="2019" name="Int. J. Syst. Evol. Microbiol.">
        <title>The Global Catalogue of Microorganisms (GCM) 10K type strain sequencing project: providing services to taxonomists for standard genome sequencing and annotation.</title>
        <authorList>
            <consortium name="The Broad Institute Genomics Platform"/>
            <consortium name="The Broad Institute Genome Sequencing Center for Infectious Disease"/>
            <person name="Wu L."/>
            <person name="Ma J."/>
        </authorList>
    </citation>
    <scope>NUCLEOTIDE SEQUENCE [LARGE SCALE GENOMIC DNA]</scope>
    <source>
        <strain evidence="16">KLKA75</strain>
    </source>
</reference>
<evidence type="ECO:0000259" key="13">
    <source>
        <dbReference type="PROSITE" id="PS50109"/>
    </source>
</evidence>
<keyword evidence="7 15" id="KW-0418">Kinase</keyword>
<evidence type="ECO:0000313" key="16">
    <source>
        <dbReference type="Proteomes" id="UP001595872"/>
    </source>
</evidence>
<comment type="caution">
    <text evidence="15">The sequence shown here is derived from an EMBL/GenBank/DDBJ whole genome shotgun (WGS) entry which is preliminary data.</text>
</comment>
<dbReference type="GO" id="GO:0016301">
    <property type="term" value="F:kinase activity"/>
    <property type="evidence" value="ECO:0007669"/>
    <property type="project" value="UniProtKB-KW"/>
</dbReference>
<keyword evidence="16" id="KW-1185">Reference proteome</keyword>
<dbReference type="PROSITE" id="PS50885">
    <property type="entry name" value="HAMP"/>
    <property type="match status" value="1"/>
</dbReference>
<proteinExistence type="predicted"/>
<dbReference type="SMART" id="SM00304">
    <property type="entry name" value="HAMP"/>
    <property type="match status" value="1"/>
</dbReference>
<dbReference type="EMBL" id="JBHSIT010000010">
    <property type="protein sequence ID" value="MFC4911933.1"/>
    <property type="molecule type" value="Genomic_DNA"/>
</dbReference>
<keyword evidence="12" id="KW-0732">Signal</keyword>
<dbReference type="EC" id="2.7.13.3" evidence="3"/>
<accession>A0ABV9U8S6</accession>
<evidence type="ECO:0000256" key="1">
    <source>
        <dbReference type="ARBA" id="ARBA00000085"/>
    </source>
</evidence>
<dbReference type="CDD" id="cd00075">
    <property type="entry name" value="HATPase"/>
    <property type="match status" value="1"/>
</dbReference>
<dbReference type="InterPro" id="IPR004358">
    <property type="entry name" value="Sig_transdc_His_kin-like_C"/>
</dbReference>